<reference evidence="2" key="1">
    <citation type="journal article" date="2015" name="Nature">
        <title>Complex archaea that bridge the gap between prokaryotes and eukaryotes.</title>
        <authorList>
            <person name="Spang A."/>
            <person name="Saw J.H."/>
            <person name="Jorgensen S.L."/>
            <person name="Zaremba-Niedzwiedzka K."/>
            <person name="Martijn J."/>
            <person name="Lind A.E."/>
            <person name="van Eijk R."/>
            <person name="Schleper C."/>
            <person name="Guy L."/>
            <person name="Ettema T.J."/>
        </authorList>
    </citation>
    <scope>NUCLEOTIDE SEQUENCE</scope>
</reference>
<name>A0A0F9RGL0_9ZZZZ</name>
<dbReference type="CDD" id="cd12797">
    <property type="entry name" value="M23_peptidase"/>
    <property type="match status" value="1"/>
</dbReference>
<gene>
    <name evidence="2" type="ORF">LCGC14_0597280</name>
</gene>
<evidence type="ECO:0000259" key="1">
    <source>
        <dbReference type="Pfam" id="PF01551"/>
    </source>
</evidence>
<evidence type="ECO:0000313" key="2">
    <source>
        <dbReference type="EMBL" id="KKN53939.1"/>
    </source>
</evidence>
<dbReference type="Gene3D" id="2.70.70.10">
    <property type="entry name" value="Glucose Permease (Domain IIA)"/>
    <property type="match status" value="1"/>
</dbReference>
<dbReference type="PANTHER" id="PTHR21666">
    <property type="entry name" value="PEPTIDASE-RELATED"/>
    <property type="match status" value="1"/>
</dbReference>
<sequence>MKLIGAALAVALPFANSVLAEGFSVSSPIDCDLVSDCYIQQYVDRDPSPQASDFTCSSLSYDGHKGTDFALPNRARINDNVRVLASAAGKIKSLRDGMVDSPYSDTTATEIAGRECGNGVVIDHGDGWETQYCHMKQGSINVTRGQDVQRGQELGFVGQSGKAAFPHVHLSVRKAGKVVDPFDPDGSTQCDNPGDSNLWTQRPAYQPGGLIEIGISSAVPAYDDIKAGLTPPSTLPAATPALVVWGFFYGTQAGDIINLSITGPDGMVIADDVTLAKTQAQAFRAIGKRTRTDWTTGTYSATVTMIRGPQIISQRSTDIVIE</sequence>
<dbReference type="GO" id="GO:0004222">
    <property type="term" value="F:metalloendopeptidase activity"/>
    <property type="evidence" value="ECO:0007669"/>
    <property type="project" value="TreeGrafter"/>
</dbReference>
<proteinExistence type="predicted"/>
<comment type="caution">
    <text evidence="2">The sequence shown here is derived from an EMBL/GenBank/DDBJ whole genome shotgun (WGS) entry which is preliminary data.</text>
</comment>
<accession>A0A0F9RGL0</accession>
<feature type="domain" description="M23ase beta-sheet core" evidence="1">
    <location>
        <begin position="64"/>
        <end position="181"/>
    </location>
</feature>
<dbReference type="SUPFAM" id="SSF51261">
    <property type="entry name" value="Duplicated hybrid motif"/>
    <property type="match status" value="1"/>
</dbReference>
<protein>
    <recommendedName>
        <fullName evidence="1">M23ase beta-sheet core domain-containing protein</fullName>
    </recommendedName>
</protein>
<organism evidence="2">
    <name type="scientific">marine sediment metagenome</name>
    <dbReference type="NCBI Taxonomy" id="412755"/>
    <lineage>
        <taxon>unclassified sequences</taxon>
        <taxon>metagenomes</taxon>
        <taxon>ecological metagenomes</taxon>
    </lineage>
</organism>
<dbReference type="Pfam" id="PF01551">
    <property type="entry name" value="Peptidase_M23"/>
    <property type="match status" value="1"/>
</dbReference>
<dbReference type="InterPro" id="IPR016047">
    <property type="entry name" value="M23ase_b-sheet_dom"/>
</dbReference>
<dbReference type="AlphaFoldDB" id="A0A0F9RGL0"/>
<dbReference type="EMBL" id="LAZR01000950">
    <property type="protein sequence ID" value="KKN53939.1"/>
    <property type="molecule type" value="Genomic_DNA"/>
</dbReference>
<dbReference type="PANTHER" id="PTHR21666:SF270">
    <property type="entry name" value="MUREIN HYDROLASE ACTIVATOR ENVC"/>
    <property type="match status" value="1"/>
</dbReference>
<dbReference type="InterPro" id="IPR011055">
    <property type="entry name" value="Dup_hybrid_motif"/>
</dbReference>
<dbReference type="InterPro" id="IPR050570">
    <property type="entry name" value="Cell_wall_metabolism_enzyme"/>
</dbReference>